<evidence type="ECO:0000259" key="2">
    <source>
        <dbReference type="Pfam" id="PF07859"/>
    </source>
</evidence>
<dbReference type="InterPro" id="IPR029058">
    <property type="entry name" value="AB_hydrolase_fold"/>
</dbReference>
<dbReference type="InterPro" id="IPR013094">
    <property type="entry name" value="AB_hydrolase_3"/>
</dbReference>
<dbReference type="PANTHER" id="PTHR48081:SF8">
    <property type="entry name" value="ALPHA_BETA HYDROLASE FOLD-3 DOMAIN-CONTAINING PROTEIN-RELATED"/>
    <property type="match status" value="1"/>
</dbReference>
<evidence type="ECO:0000313" key="3">
    <source>
        <dbReference type="EMBL" id="KAL1894190.1"/>
    </source>
</evidence>
<evidence type="ECO:0000313" key="4">
    <source>
        <dbReference type="Proteomes" id="UP001583186"/>
    </source>
</evidence>
<keyword evidence="4" id="KW-1185">Reference proteome</keyword>
<organism evidence="3 4">
    <name type="scientific">Sporothrix stenoceras</name>
    <dbReference type="NCBI Taxonomy" id="5173"/>
    <lineage>
        <taxon>Eukaryota</taxon>
        <taxon>Fungi</taxon>
        <taxon>Dikarya</taxon>
        <taxon>Ascomycota</taxon>
        <taxon>Pezizomycotina</taxon>
        <taxon>Sordariomycetes</taxon>
        <taxon>Sordariomycetidae</taxon>
        <taxon>Ophiostomatales</taxon>
        <taxon>Ophiostomataceae</taxon>
        <taxon>Sporothrix</taxon>
    </lineage>
</organism>
<dbReference type="Proteomes" id="UP001583186">
    <property type="component" value="Unassembled WGS sequence"/>
</dbReference>
<dbReference type="Gene3D" id="3.40.50.1820">
    <property type="entry name" value="alpha/beta hydrolase"/>
    <property type="match status" value="1"/>
</dbReference>
<gene>
    <name evidence="3" type="ORF">Sste5346_005976</name>
</gene>
<keyword evidence="1" id="KW-0378">Hydrolase</keyword>
<sequence>MSTTTTTTTTETNTVAVMPGEDVLKAILGTNDNIINALDRNYVESFMKLTLSPGPSDPLDVAGARKWLEDQYGPMPKTPQAKRVRPEIELAVEDVPIVYGEDKATFNIRVYTPQIKDASSGPVPAILAYHGGGWIHGHSSLEDDVFKFVASETLSVVFGVDYRLAPEHPFPAPHDDSYKALNYVVDNAAKYNVDTKRIALWGCSAGGNLVAGVALRDAREHEVTRICHASLLVPALCPPKVAPAILSVPTSAYSHFGSTGNPFLLSKADETWEIFANGTENLTNQYLAPLLATPEKNHCPMYVVAAAVDVLRDEAVAYSMAYRDAGIDVQLEIVAGAPHGMLAATEAAVSKQYWRNQVRVFNTALHTTF</sequence>
<protein>
    <recommendedName>
        <fullName evidence="2">Alpha/beta hydrolase fold-3 domain-containing protein</fullName>
    </recommendedName>
</protein>
<proteinExistence type="predicted"/>
<comment type="caution">
    <text evidence="3">The sequence shown here is derived from an EMBL/GenBank/DDBJ whole genome shotgun (WGS) entry which is preliminary data.</text>
</comment>
<reference evidence="3 4" key="1">
    <citation type="journal article" date="2024" name="IMA Fungus">
        <title>IMA Genome - F19 : A genome assembly and annotation guide to empower mycologists, including annotated draft genome sequences of Ceratocystis pirilliformis, Diaporthe australafricana, Fusarium ophioides, Paecilomyces lecythidis, and Sporothrix stenoceras.</title>
        <authorList>
            <person name="Aylward J."/>
            <person name="Wilson A.M."/>
            <person name="Visagie C.M."/>
            <person name="Spraker J."/>
            <person name="Barnes I."/>
            <person name="Buitendag C."/>
            <person name="Ceriani C."/>
            <person name="Del Mar Angel L."/>
            <person name="du Plessis D."/>
            <person name="Fuchs T."/>
            <person name="Gasser K."/>
            <person name="Kramer D."/>
            <person name="Li W."/>
            <person name="Munsamy K."/>
            <person name="Piso A."/>
            <person name="Price J.L."/>
            <person name="Sonnekus B."/>
            <person name="Thomas C."/>
            <person name="van der Nest A."/>
            <person name="van Dijk A."/>
            <person name="van Heerden A."/>
            <person name="van Vuuren N."/>
            <person name="Yilmaz N."/>
            <person name="Duong T.A."/>
            <person name="van der Merwe N.A."/>
            <person name="Wingfield M.J."/>
            <person name="Wingfield B.D."/>
        </authorList>
    </citation>
    <scope>NUCLEOTIDE SEQUENCE [LARGE SCALE GENOMIC DNA]</scope>
    <source>
        <strain evidence="3 4">CMW 5346</strain>
    </source>
</reference>
<dbReference type="SUPFAM" id="SSF53474">
    <property type="entry name" value="alpha/beta-Hydrolases"/>
    <property type="match status" value="1"/>
</dbReference>
<feature type="domain" description="Alpha/beta hydrolase fold-3" evidence="2">
    <location>
        <begin position="127"/>
        <end position="342"/>
    </location>
</feature>
<dbReference type="EMBL" id="JAWCUI010000034">
    <property type="protein sequence ID" value="KAL1894190.1"/>
    <property type="molecule type" value="Genomic_DNA"/>
</dbReference>
<dbReference type="Pfam" id="PF07859">
    <property type="entry name" value="Abhydrolase_3"/>
    <property type="match status" value="1"/>
</dbReference>
<accession>A0ABR3Z0N5</accession>
<evidence type="ECO:0000256" key="1">
    <source>
        <dbReference type="ARBA" id="ARBA00022801"/>
    </source>
</evidence>
<dbReference type="PANTHER" id="PTHR48081">
    <property type="entry name" value="AB HYDROLASE SUPERFAMILY PROTEIN C4A8.06C"/>
    <property type="match status" value="1"/>
</dbReference>
<name>A0ABR3Z0N5_9PEZI</name>
<dbReference type="InterPro" id="IPR050300">
    <property type="entry name" value="GDXG_lipolytic_enzyme"/>
</dbReference>